<reference evidence="1" key="1">
    <citation type="submission" date="2023-06" db="EMBL/GenBank/DDBJ databases">
        <authorList>
            <consortium name="Lawrence Berkeley National Laboratory"/>
            <person name="Ahrendt S."/>
            <person name="Sahu N."/>
            <person name="Indic B."/>
            <person name="Wong-Bajracharya J."/>
            <person name="Merenyi Z."/>
            <person name="Ke H.-M."/>
            <person name="Monk M."/>
            <person name="Kocsube S."/>
            <person name="Drula E."/>
            <person name="Lipzen A."/>
            <person name="Balint B."/>
            <person name="Henrissat B."/>
            <person name="Andreopoulos B."/>
            <person name="Martin F.M."/>
            <person name="Harder C.B."/>
            <person name="Rigling D."/>
            <person name="Ford K.L."/>
            <person name="Foster G.D."/>
            <person name="Pangilinan J."/>
            <person name="Papanicolaou A."/>
            <person name="Barry K."/>
            <person name="LaButti K."/>
            <person name="Viragh M."/>
            <person name="Koriabine M."/>
            <person name="Yan M."/>
            <person name="Riley R."/>
            <person name="Champramary S."/>
            <person name="Plett K.L."/>
            <person name="Tsai I.J."/>
            <person name="Slot J."/>
            <person name="Sipos G."/>
            <person name="Plett J."/>
            <person name="Nagy L.G."/>
            <person name="Grigoriev I.V."/>
        </authorList>
    </citation>
    <scope>NUCLEOTIDE SEQUENCE</scope>
    <source>
        <strain evidence="1">CCBAS 213</strain>
    </source>
</reference>
<comment type="caution">
    <text evidence="1">The sequence shown here is derived from an EMBL/GenBank/DDBJ whole genome shotgun (WGS) entry which is preliminary data.</text>
</comment>
<dbReference type="EMBL" id="JAUEPS010000016">
    <property type="protein sequence ID" value="KAK0458942.1"/>
    <property type="molecule type" value="Genomic_DNA"/>
</dbReference>
<evidence type="ECO:0008006" key="3">
    <source>
        <dbReference type="Google" id="ProtNLM"/>
    </source>
</evidence>
<sequence length="350" mass="39760">MDASIPTATTNPCPDCSRPFPSHGFTVDTVLHKLRIRYVPLASERNQIKEHVLHARKHLPLYKSERKRLQDALLQVEKEEAILEKYIAYQEGLLPSVRRLPPEVMARIFDECCRDEFVAKTTVSLTALRLSLVCHDWRVTMHSLPKLWARISVWLNHADTLTWTRLAHPLFLYVKCAGNHPLSINFTSDRTGYPLAQQLFRVLASEETSSQIENLSICVSHSLLFAISSDKVGWSFPRLRHLNMDCYGYYESGPFYPDTVRLCSLILRRGAPPIESGDKITSVTRIALSESNLIEIANALPHFPNLEHATFTLMQKAIHNDTWPDDPVICHRLTGLTLTISNDAILTQLG</sequence>
<evidence type="ECO:0000313" key="1">
    <source>
        <dbReference type="EMBL" id="KAK0458942.1"/>
    </source>
</evidence>
<keyword evidence="2" id="KW-1185">Reference proteome</keyword>
<organism evidence="1 2">
    <name type="scientific">Armillaria tabescens</name>
    <name type="common">Ringless honey mushroom</name>
    <name type="synonym">Agaricus tabescens</name>
    <dbReference type="NCBI Taxonomy" id="1929756"/>
    <lineage>
        <taxon>Eukaryota</taxon>
        <taxon>Fungi</taxon>
        <taxon>Dikarya</taxon>
        <taxon>Basidiomycota</taxon>
        <taxon>Agaricomycotina</taxon>
        <taxon>Agaricomycetes</taxon>
        <taxon>Agaricomycetidae</taxon>
        <taxon>Agaricales</taxon>
        <taxon>Marasmiineae</taxon>
        <taxon>Physalacriaceae</taxon>
        <taxon>Desarmillaria</taxon>
    </lineage>
</organism>
<dbReference type="GeneID" id="85365314"/>
<dbReference type="Proteomes" id="UP001175211">
    <property type="component" value="Unassembled WGS sequence"/>
</dbReference>
<protein>
    <recommendedName>
        <fullName evidence="3">F-box domain-containing protein</fullName>
    </recommendedName>
</protein>
<name>A0AA39N5S2_ARMTA</name>
<evidence type="ECO:0000313" key="2">
    <source>
        <dbReference type="Proteomes" id="UP001175211"/>
    </source>
</evidence>
<dbReference type="RefSeq" id="XP_060331192.1">
    <property type="nucleotide sequence ID" value="XM_060481766.1"/>
</dbReference>
<gene>
    <name evidence="1" type="ORF">EV420DRAFT_340816</name>
</gene>
<dbReference type="AlphaFoldDB" id="A0AA39N5S2"/>
<accession>A0AA39N5S2</accession>
<proteinExistence type="predicted"/>